<evidence type="ECO:0000259" key="11">
    <source>
        <dbReference type="PROSITE" id="PS51722"/>
    </source>
</evidence>
<comment type="function">
    <text evidence="7 8 9">One of the essential components for the initiation of protein synthesis. Protects formylmethionyl-tRNA from spontaneous hydrolysis and promotes its binding to the 30S ribosomal subunits. Also involved in the hydrolysis of GTP during the formation of the 70S ribosomal complex.</text>
</comment>
<dbReference type="EMBL" id="PHEX01000026">
    <property type="protein sequence ID" value="PKQ28231.1"/>
    <property type="molecule type" value="Genomic_DNA"/>
</dbReference>
<organism evidence="12 13">
    <name type="scientific">Candidatus Anoxymicrobium japonicum</name>
    <dbReference type="NCBI Taxonomy" id="2013648"/>
    <lineage>
        <taxon>Bacteria</taxon>
        <taxon>Bacillati</taxon>
        <taxon>Actinomycetota</taxon>
        <taxon>Candidatus Geothermincolia</taxon>
        <taxon>Candidatus Geothermincolales</taxon>
        <taxon>Candidatus Anoxymicrobiaceae</taxon>
        <taxon>Candidatus Anoxymicrobium</taxon>
    </lineage>
</organism>
<dbReference type="GO" id="GO:0005829">
    <property type="term" value="C:cytosol"/>
    <property type="evidence" value="ECO:0007669"/>
    <property type="project" value="TreeGrafter"/>
</dbReference>
<evidence type="ECO:0000256" key="7">
    <source>
        <dbReference type="ARBA" id="ARBA00025162"/>
    </source>
</evidence>
<feature type="binding site" evidence="8">
    <location>
        <begin position="385"/>
        <end position="392"/>
    </location>
    <ligand>
        <name>GTP</name>
        <dbReference type="ChEBI" id="CHEBI:37565"/>
    </ligand>
</feature>
<comment type="similarity">
    <text evidence="1 8 9">Belongs to the TRAFAC class translation factor GTPase superfamily. Classic translation factor GTPase family. IF-2 subfamily.</text>
</comment>
<keyword evidence="4 8" id="KW-0547">Nucleotide-binding</keyword>
<dbReference type="Pfam" id="PF11987">
    <property type="entry name" value="IF-2"/>
    <property type="match status" value="1"/>
</dbReference>
<dbReference type="GO" id="GO:0003743">
    <property type="term" value="F:translation initiation factor activity"/>
    <property type="evidence" value="ECO:0007669"/>
    <property type="project" value="UniProtKB-UniRule"/>
</dbReference>
<dbReference type="InterPro" id="IPR053905">
    <property type="entry name" value="EF-G-like_DII"/>
</dbReference>
<dbReference type="Gene3D" id="2.40.30.10">
    <property type="entry name" value="Translation factors"/>
    <property type="match status" value="2"/>
</dbReference>
<dbReference type="InterPro" id="IPR006847">
    <property type="entry name" value="IF2_N"/>
</dbReference>
<keyword evidence="8" id="KW-0963">Cytoplasm</keyword>
<feature type="compositionally biased region" description="Basic residues" evidence="10">
    <location>
        <begin position="139"/>
        <end position="158"/>
    </location>
</feature>
<evidence type="ECO:0000256" key="4">
    <source>
        <dbReference type="ARBA" id="ARBA00022741"/>
    </source>
</evidence>
<dbReference type="InterPro" id="IPR044145">
    <property type="entry name" value="IF2_II"/>
</dbReference>
<dbReference type="InterPro" id="IPR015760">
    <property type="entry name" value="TIF_IF2"/>
</dbReference>
<dbReference type="NCBIfam" id="TIGR00487">
    <property type="entry name" value="IF-2"/>
    <property type="match status" value="1"/>
</dbReference>
<proteinExistence type="inferred from homology"/>
<dbReference type="PANTHER" id="PTHR43381:SF5">
    <property type="entry name" value="TR-TYPE G DOMAIN-CONTAINING PROTEIN"/>
    <property type="match status" value="1"/>
</dbReference>
<feature type="region of interest" description="Disordered" evidence="10">
    <location>
        <begin position="37"/>
        <end position="257"/>
    </location>
</feature>
<dbReference type="CDD" id="cd03702">
    <property type="entry name" value="IF2_mtIF2_II"/>
    <property type="match status" value="1"/>
</dbReference>
<feature type="domain" description="Tr-type G" evidence="11">
    <location>
        <begin position="376"/>
        <end position="545"/>
    </location>
</feature>
<dbReference type="InterPro" id="IPR000795">
    <property type="entry name" value="T_Tr_GTP-bd_dom"/>
</dbReference>
<dbReference type="FunFam" id="2.40.30.10:FF:000008">
    <property type="entry name" value="Translation initiation factor IF-2"/>
    <property type="match status" value="1"/>
</dbReference>
<dbReference type="Gene3D" id="1.10.10.2480">
    <property type="match status" value="1"/>
</dbReference>
<comment type="caution">
    <text evidence="12">The sequence shown here is derived from an EMBL/GenBank/DDBJ whole genome shotgun (WGS) entry which is preliminary data.</text>
</comment>
<dbReference type="Pfam" id="PF22042">
    <property type="entry name" value="EF-G_D2"/>
    <property type="match status" value="1"/>
</dbReference>
<accession>A0A2N3G693</accession>
<dbReference type="SUPFAM" id="SSF52540">
    <property type="entry name" value="P-loop containing nucleoside triphosphate hydrolases"/>
    <property type="match status" value="1"/>
</dbReference>
<reference evidence="12 13" key="1">
    <citation type="journal article" date="2017" name="ISME J.">
        <title>Potential for microbial H2 and metal transformations associated with novel bacteria and archaea in deep terrestrial subsurface sediments.</title>
        <authorList>
            <person name="Hernsdorf A.W."/>
            <person name="Amano Y."/>
            <person name="Miyakawa K."/>
            <person name="Ise K."/>
            <person name="Suzuki Y."/>
            <person name="Anantharaman K."/>
            <person name="Probst A."/>
            <person name="Burstein D."/>
            <person name="Thomas B.C."/>
            <person name="Banfield J.F."/>
        </authorList>
    </citation>
    <scope>NUCLEOTIDE SEQUENCE [LARGE SCALE GENOMIC DNA]</scope>
    <source>
        <strain evidence="12">HGW-Actinobacteria-3</strain>
    </source>
</reference>
<dbReference type="FunFam" id="2.40.30.10:FF:000007">
    <property type="entry name" value="Translation initiation factor IF-2"/>
    <property type="match status" value="1"/>
</dbReference>
<evidence type="ECO:0000256" key="10">
    <source>
        <dbReference type="SAM" id="MobiDB-lite"/>
    </source>
</evidence>
<dbReference type="GO" id="GO:0005525">
    <property type="term" value="F:GTP binding"/>
    <property type="evidence" value="ECO:0007669"/>
    <property type="project" value="UniProtKB-KW"/>
</dbReference>
<dbReference type="FunFam" id="3.40.50.10050:FF:000001">
    <property type="entry name" value="Translation initiation factor IF-2"/>
    <property type="match status" value="1"/>
</dbReference>
<feature type="compositionally biased region" description="Basic residues" evidence="10">
    <location>
        <begin position="170"/>
        <end position="180"/>
    </location>
</feature>
<dbReference type="AlphaFoldDB" id="A0A2N3G693"/>
<protein>
    <recommendedName>
        <fullName evidence="2 8">Translation initiation factor IF-2</fullName>
    </recommendedName>
</protein>
<dbReference type="InterPro" id="IPR005225">
    <property type="entry name" value="Small_GTP-bd"/>
</dbReference>
<evidence type="ECO:0000313" key="12">
    <source>
        <dbReference type="EMBL" id="PKQ28231.1"/>
    </source>
</evidence>
<evidence type="ECO:0000256" key="9">
    <source>
        <dbReference type="RuleBase" id="RU000644"/>
    </source>
</evidence>
<dbReference type="CDD" id="cd01887">
    <property type="entry name" value="IF2_eIF5B"/>
    <property type="match status" value="1"/>
</dbReference>
<dbReference type="Proteomes" id="UP000233654">
    <property type="component" value="Unassembled WGS sequence"/>
</dbReference>
<evidence type="ECO:0000256" key="1">
    <source>
        <dbReference type="ARBA" id="ARBA00007733"/>
    </source>
</evidence>
<keyword evidence="6 8" id="KW-0342">GTP-binding</keyword>
<dbReference type="GO" id="GO:0003924">
    <property type="term" value="F:GTPase activity"/>
    <property type="evidence" value="ECO:0007669"/>
    <property type="project" value="UniProtKB-UniRule"/>
</dbReference>
<dbReference type="InterPro" id="IPR023115">
    <property type="entry name" value="TIF_IF2_dom3"/>
</dbReference>
<dbReference type="FunFam" id="3.40.50.300:FF:000019">
    <property type="entry name" value="Translation initiation factor IF-2"/>
    <property type="match status" value="1"/>
</dbReference>
<feature type="binding site" evidence="8">
    <location>
        <begin position="485"/>
        <end position="488"/>
    </location>
    <ligand>
        <name>GTP</name>
        <dbReference type="ChEBI" id="CHEBI:37565"/>
    </ligand>
</feature>
<feature type="compositionally biased region" description="Basic residues" evidence="10">
    <location>
        <begin position="87"/>
        <end position="101"/>
    </location>
</feature>
<feature type="compositionally biased region" description="Basic and acidic residues" evidence="10">
    <location>
        <begin position="221"/>
        <end position="231"/>
    </location>
</feature>
<dbReference type="PROSITE" id="PS51722">
    <property type="entry name" value="G_TR_2"/>
    <property type="match status" value="1"/>
</dbReference>
<evidence type="ECO:0000256" key="6">
    <source>
        <dbReference type="ARBA" id="ARBA00023134"/>
    </source>
</evidence>
<dbReference type="PANTHER" id="PTHR43381">
    <property type="entry name" value="TRANSLATION INITIATION FACTOR IF-2-RELATED"/>
    <property type="match status" value="1"/>
</dbReference>
<dbReference type="PROSITE" id="PS01176">
    <property type="entry name" value="IF2"/>
    <property type="match status" value="1"/>
</dbReference>
<feature type="compositionally biased region" description="Basic residues" evidence="10">
    <location>
        <begin position="113"/>
        <end position="127"/>
    </location>
</feature>
<dbReference type="Gene3D" id="3.40.50.10050">
    <property type="entry name" value="Translation initiation factor IF- 2, domain 3"/>
    <property type="match status" value="1"/>
</dbReference>
<dbReference type="InterPro" id="IPR000178">
    <property type="entry name" value="TF_IF2_bacterial-like"/>
</dbReference>
<dbReference type="CDD" id="cd03692">
    <property type="entry name" value="mtIF2_IVc"/>
    <property type="match status" value="1"/>
</dbReference>
<sequence>MASAIRVHELATELRKSNREVSDRLKKMKIPIKTNLSSVTQEDANKVRVSFNREPVKIEKPKKKPKKKAPAAKKAVKPEAKAPAVKKPAKPAKKTPAAKKAVKPEAKAPAVKKPAKPAKKTHAVKKAVRPEAKAPASKKVAKPAKKTPAAKKPAAKKAIKPEAKAPAAKKQAKPAKKAPAAKKPEKPFTPVARKAVAPPSKTTAVAAARQRPQSGTLPRGRHQEAASREARAVPPPTPSQQRPAQKQKEKQALRVAPAAKKTFGRGAPGERKLYKYVPRGRRAAPRAKSAPTTVAAKLLRVSSGITVKDFAQKAGLTPAAVIRKIMSFGEMLTVNQAISDDALKLLSDDLDIEIKVKPQRVDEFEEIVENPEELEPKPPVVTVMGHVDHGKTLLLDTIRKTDVVSSEHGGITQHIGAYQVSFHGKPITFIDTPGHESFTSMRARGARITDIAVLVVAADDGVMPQTIEALNHALEAEVPIIVAVNKIDKPEADPVRVRQQLSEKGLLPEEWGGETVFADVSAKAGDNIENLVEMILLVAELQELKANPAARASGVVIEANLDRARGPVATVLVQRGTARIGDVVVLGTEWGKIRAMFDDKGNAVEEAKPAMPVELFGMSSVPMASDEFRVVEDEKRARQIVDKRRMNRKAREQGGPRHISLENLFDRIKEGELKELKVVLKADTQGSLEATVESLEKLPKEEVKLHVIHRGVGGITETDIMLAAASDAIVLGFNVRPDIKAAKAAELEEVETRTYQVIYKLIEDMESALIGMLAPVYVEEVTSRLEVRQVFRIPGSGTVAGSYVLEGEIPRNSRLRVVRDGVVVHDGKVDSLRRFKDDVKSVTTGFECGVGVEGFNDIKEGDILEVYEMREIPR</sequence>
<dbReference type="NCBIfam" id="TIGR00231">
    <property type="entry name" value="small_GTP"/>
    <property type="match status" value="1"/>
</dbReference>
<evidence type="ECO:0000256" key="8">
    <source>
        <dbReference type="HAMAP-Rule" id="MF_00100"/>
    </source>
</evidence>
<dbReference type="InterPro" id="IPR009000">
    <property type="entry name" value="Transl_B-barrel_sf"/>
</dbReference>
<gene>
    <name evidence="8" type="primary">infB</name>
    <name evidence="12" type="ORF">CVT63_03845</name>
</gene>
<evidence type="ECO:0000256" key="3">
    <source>
        <dbReference type="ARBA" id="ARBA00022540"/>
    </source>
</evidence>
<dbReference type="SUPFAM" id="SSF50447">
    <property type="entry name" value="Translation proteins"/>
    <property type="match status" value="2"/>
</dbReference>
<dbReference type="InterPro" id="IPR027417">
    <property type="entry name" value="P-loop_NTPase"/>
</dbReference>
<evidence type="ECO:0000256" key="5">
    <source>
        <dbReference type="ARBA" id="ARBA00022917"/>
    </source>
</evidence>
<keyword evidence="3 8" id="KW-0396">Initiation factor</keyword>
<evidence type="ECO:0000313" key="13">
    <source>
        <dbReference type="Proteomes" id="UP000233654"/>
    </source>
</evidence>
<dbReference type="HAMAP" id="MF_00100_B">
    <property type="entry name" value="IF_2_B"/>
    <property type="match status" value="1"/>
</dbReference>
<feature type="binding site" evidence="8">
    <location>
        <begin position="431"/>
        <end position="435"/>
    </location>
    <ligand>
        <name>GTP</name>
        <dbReference type="ChEBI" id="CHEBI:37565"/>
    </ligand>
</feature>
<keyword evidence="5 8" id="KW-0648">Protein biosynthesis</keyword>
<dbReference type="Gene3D" id="3.40.50.300">
    <property type="entry name" value="P-loop containing nucleotide triphosphate hydrolases"/>
    <property type="match status" value="1"/>
</dbReference>
<feature type="compositionally biased region" description="Basic residues" evidence="10">
    <location>
        <begin position="60"/>
        <end position="75"/>
    </location>
</feature>
<name>A0A2N3G693_9ACTN</name>
<comment type="subcellular location">
    <subcellularLocation>
        <location evidence="8">Cytoplasm</location>
    </subcellularLocation>
</comment>
<evidence type="ECO:0000256" key="2">
    <source>
        <dbReference type="ARBA" id="ARBA00020675"/>
    </source>
</evidence>
<dbReference type="SUPFAM" id="SSF52156">
    <property type="entry name" value="Initiation factor IF2/eIF5b, domain 3"/>
    <property type="match status" value="1"/>
</dbReference>
<dbReference type="Pfam" id="PF04760">
    <property type="entry name" value="IF2_N"/>
    <property type="match status" value="2"/>
</dbReference>
<dbReference type="InterPro" id="IPR036925">
    <property type="entry name" value="TIF_IF2_dom3_sf"/>
</dbReference>
<dbReference type="Pfam" id="PF00009">
    <property type="entry name" value="GTP_EFTU"/>
    <property type="match status" value="1"/>
</dbReference>
<feature type="region of interest" description="G-domain" evidence="8">
    <location>
        <begin position="379"/>
        <end position="527"/>
    </location>
</feature>